<dbReference type="EMBL" id="JADIIL010000034">
    <property type="protein sequence ID" value="MBF4475726.1"/>
    <property type="molecule type" value="Genomic_DNA"/>
</dbReference>
<dbReference type="AlphaFoldDB" id="A0A090I529"/>
<accession>A0A090I529</accession>
<dbReference type="Proteomes" id="UP000606900">
    <property type="component" value="Unassembled WGS sequence"/>
</dbReference>
<evidence type="ECO:0000313" key="2">
    <source>
        <dbReference type="EMBL" id="CEA13005.1"/>
    </source>
</evidence>
<dbReference type="EMBL" id="LN515531">
    <property type="protein sequence ID" value="CEA13005.1"/>
    <property type="molecule type" value="Genomic_DNA"/>
</dbReference>
<reference evidence="3" key="2">
    <citation type="submission" date="2020-10" db="EMBL/GenBank/DDBJ databases">
        <title>Dehalococcoides mccartyi of a TCE/Cr reducing biochatode.</title>
        <authorList>
            <person name="Matturro B."/>
        </authorList>
    </citation>
    <scope>NUCLEOTIDE SEQUENCE</scope>
    <source>
        <strain evidence="3">Bin2</strain>
    </source>
</reference>
<organism evidence="2">
    <name type="scientific">Methanobacterium formicicum</name>
    <dbReference type="NCBI Taxonomy" id="2162"/>
    <lineage>
        <taxon>Archaea</taxon>
        <taxon>Methanobacteriati</taxon>
        <taxon>Methanobacteriota</taxon>
        <taxon>Methanomada group</taxon>
        <taxon>Methanobacteria</taxon>
        <taxon>Methanobacteriales</taxon>
        <taxon>Methanobacteriaceae</taxon>
        <taxon>Methanobacterium</taxon>
    </lineage>
</organism>
<keyword evidence="1" id="KW-1133">Transmembrane helix</keyword>
<dbReference type="PATRIC" id="fig|2162.9.peg.673"/>
<keyword evidence="1" id="KW-0812">Transmembrane</keyword>
<evidence type="ECO:0000313" key="3">
    <source>
        <dbReference type="EMBL" id="MBF4475726.1"/>
    </source>
</evidence>
<sequence>MQKSYRSNSIPDLRRKTQYRDEIDLRYLGMRYFVPMIIMITIVLVSAMMVAATPNSNFPSNI</sequence>
<dbReference type="KEGG" id="mfi:DSM1535_0644"/>
<proteinExistence type="predicted"/>
<protein>
    <submittedName>
        <fullName evidence="2">Putative membrane protein</fullName>
    </submittedName>
</protein>
<dbReference type="RefSeq" id="WP_048072271.1">
    <property type="nucleotide sequence ID" value="NZ_JADIIL010000034.1"/>
</dbReference>
<feature type="transmembrane region" description="Helical" evidence="1">
    <location>
        <begin position="32"/>
        <end position="52"/>
    </location>
</feature>
<reference evidence="2" key="1">
    <citation type="submission" date="2014-08" db="EMBL/GenBank/DDBJ databases">
        <authorList>
            <person name="Wibberg D."/>
        </authorList>
    </citation>
    <scope>NUCLEOTIDE SEQUENCE</scope>
</reference>
<evidence type="ECO:0000256" key="1">
    <source>
        <dbReference type="SAM" id="Phobius"/>
    </source>
</evidence>
<keyword evidence="1" id="KW-0472">Membrane</keyword>
<name>A0A090I529_METFO</name>
<gene>
    <name evidence="2" type="ORF">DSM1535_0644</name>
    <name evidence="3" type="ORF">ISP06_09715</name>
</gene>